<gene>
    <name evidence="4" type="ORF">Purlil1_12436</name>
</gene>
<dbReference type="PANTHER" id="PTHR12697:SF5">
    <property type="entry name" value="DEOXYHYPUSINE HYDROXYLASE"/>
    <property type="match status" value="1"/>
</dbReference>
<dbReference type="SUPFAM" id="SSF52540">
    <property type="entry name" value="P-loop containing nucleoside triphosphate hydrolases"/>
    <property type="match status" value="1"/>
</dbReference>
<dbReference type="Pfam" id="PF05729">
    <property type="entry name" value="NACHT"/>
    <property type="match status" value="1"/>
</dbReference>
<comment type="caution">
    <text evidence="4">The sequence shown here is derived from an EMBL/GenBank/DDBJ whole genome shotgun (WGS) entry which is preliminary data.</text>
</comment>
<protein>
    <recommendedName>
        <fullName evidence="3">NACHT domain-containing protein</fullName>
    </recommendedName>
</protein>
<feature type="domain" description="NACHT" evidence="3">
    <location>
        <begin position="425"/>
        <end position="557"/>
    </location>
</feature>
<dbReference type="Gene3D" id="3.40.50.300">
    <property type="entry name" value="P-loop containing nucleotide triphosphate hydrolases"/>
    <property type="match status" value="1"/>
</dbReference>
<dbReference type="Gene3D" id="3.40.50.1820">
    <property type="entry name" value="alpha/beta hydrolase"/>
    <property type="match status" value="1"/>
</dbReference>
<dbReference type="SUPFAM" id="SSF48371">
    <property type="entry name" value="ARM repeat"/>
    <property type="match status" value="1"/>
</dbReference>
<dbReference type="InterPro" id="IPR016024">
    <property type="entry name" value="ARM-type_fold"/>
</dbReference>
<dbReference type="PROSITE" id="PS50837">
    <property type="entry name" value="NACHT"/>
    <property type="match status" value="1"/>
</dbReference>
<dbReference type="EMBL" id="JAWRVI010000104">
    <property type="protein sequence ID" value="KAK4077222.1"/>
    <property type="molecule type" value="Genomic_DNA"/>
</dbReference>
<sequence length="1544" mass="172121">MASIWRVIIGVIIDGVGQKYAVLTVAIVLLATALRPLTVKVRRLKHRPRCGTLRVLSNPGGAKFEIVAVHGLGADPEHTWTHAAPTASVGRCQEPTATAYRPAHNPRIHLLRDLLRLDFPDARILSFEHNSNWLTDAPVKTSEEIGNSLLREIKDKRSHLPIIFIGHSLGGIIIKHALCGQDAKEAVDDTSGIIFLGTPHLGSSASVAGAILAFATGLLGSDTTLLLSLKSHDAQLSNLAARFRSCVVPNKRQAQKTRIISFYETKSMYLLGWLSIGRLVARDSAVLHADEEHDIDSDHSGLNKCAGRGDELYQKLKKAVYDLRVPTLLEQADKLICDKHYTEDKLKIERLSGEQLPMDQCYINLAIVEKSGPDADRSDQQDAKLSPFTLLSRQKVEMPPNTIQVELATLFSQRTGRPGGTIEPRRILIRGRAGIGKTTLCKKIVHEFTRHTWSEWTKLFDRVLWVPLRNLKLPERAKIAGYNFKHLFSHEYFSLHNKPELATALLDALKTDSSRTLFLLDGLDELSQELAGHGTIPNFVAELLQQRNVIITSRPNANHPALQNLDLELDTIGFNPKQVKAYLEADPRMKQRANEVKSFLEHHQLIQGLVRIPIQLDALCYAWEAFKCGTLPNTMTRIYQAIEQKLWKKDAVRLTRLSESDAQIARPAEIKHRVKTEIALLECFAFNGLHSDVIDFTPDHRDKFVETSQLSDLPLDETLARLSFLRTSDASTRLDDRNYHFLHLTFQEYFAARYFVQHWKDRKSLAYVFSQRKGIEANLPTSPTEFLQIYKYSPHYDVFWRFVAGLLEAEGENEILSFFNAIEEEPCDLMGPTHQRLVMHCLSEVTELPIRSSLEARLSQWLLFECDLTGFPLLATESELPVGALQRALKHTSSRGSVQILAALASPGNHHSDAMLVTLTALLKDDDTDVRFCAAEVLGEQSKLPEATLATLTALLKDEDKTVRFCAAKALGKQSELPEATVATLMALLEDEDENGRFWAAKVLGKQSKLPEATLATLIALLKDEEENVRFRAAEILGEQSQLPEATLAMLTALLKGDDTYVHFRAAEVLGEQSKLPEAMLATLTVLLNDENKNVRFCAAKALGKQSKLPEATVATLMALLKDEDENVRFRAAMVLGNQSKLPEATLATLTALLKDDDKDVRFRAAEVLEEQSKLPEAAVATLMALLKDEDKNVRFCAAEVLGKQSKLPEATLATLTALLKDDDKDVHFRAAEVLEEQSKLPEAMLATLTVLLKDENKNVRFCAAKALGKQSKLPEVAVVPLTALLKDEDQDVRSRAAKALGKQSKLPEATLVTLIALLKDEDKNVRSRAATALGKQSKLPEVAVVPLTALLKDEDQDVRSRAAKALGKQSKLPDATLITLIALLKDEDKDVRSRAATALGKQSKLPEATLSALLALLKDEDENVRFLADWALRGQSDLPEKFLKAISSLLESENQGESTGPAIHNFEYVELLYQSLLRRSFREQCSLRIDHDSCKFSQPNELRTVSFVYSGSDQILGAIKKHRQRWNVHSYTLWDRCRGEAVR</sequence>
<keyword evidence="2" id="KW-0472">Membrane</keyword>
<comment type="similarity">
    <text evidence="1">Belongs to the putative lipase ROG1 family.</text>
</comment>
<evidence type="ECO:0000259" key="3">
    <source>
        <dbReference type="PROSITE" id="PS50837"/>
    </source>
</evidence>
<dbReference type="PANTHER" id="PTHR12697">
    <property type="entry name" value="PBS LYASE HEAT-LIKE PROTEIN"/>
    <property type="match status" value="1"/>
</dbReference>
<feature type="transmembrane region" description="Helical" evidence="2">
    <location>
        <begin position="20"/>
        <end position="39"/>
    </location>
</feature>
<dbReference type="InterPro" id="IPR055496">
    <property type="entry name" value="DUF7068"/>
</dbReference>
<keyword evidence="5" id="KW-1185">Reference proteome</keyword>
<dbReference type="InterPro" id="IPR007751">
    <property type="entry name" value="DUF676_lipase-like"/>
</dbReference>
<dbReference type="InterPro" id="IPR007111">
    <property type="entry name" value="NACHT_NTPase"/>
</dbReference>
<accession>A0ABR0BHG7</accession>
<dbReference type="InterPro" id="IPR027417">
    <property type="entry name" value="P-loop_NTPase"/>
</dbReference>
<evidence type="ECO:0000313" key="5">
    <source>
        <dbReference type="Proteomes" id="UP001287286"/>
    </source>
</evidence>
<dbReference type="SUPFAM" id="SSF53474">
    <property type="entry name" value="alpha/beta-Hydrolases"/>
    <property type="match status" value="1"/>
</dbReference>
<evidence type="ECO:0000313" key="4">
    <source>
        <dbReference type="EMBL" id="KAK4077222.1"/>
    </source>
</evidence>
<dbReference type="SMART" id="SM00567">
    <property type="entry name" value="EZ_HEAT"/>
    <property type="match status" value="12"/>
</dbReference>
<dbReference type="Pfam" id="PF05057">
    <property type="entry name" value="DUF676"/>
    <property type="match status" value="1"/>
</dbReference>
<dbReference type="Proteomes" id="UP001287286">
    <property type="component" value="Unassembled WGS sequence"/>
</dbReference>
<keyword evidence="2" id="KW-0812">Transmembrane</keyword>
<reference evidence="4 5" key="1">
    <citation type="journal article" date="2024" name="Microbiol. Resour. Announc.">
        <title>Genome annotations for the ascomycete fungi Trichoderma harzianum, Trichoderma aggressivum, and Purpureocillium lilacinum.</title>
        <authorList>
            <person name="Beijen E.P.W."/>
            <person name="Ohm R.A."/>
        </authorList>
    </citation>
    <scope>NUCLEOTIDE SEQUENCE [LARGE SCALE GENOMIC DNA]</scope>
    <source>
        <strain evidence="4 5">CBS 150709</strain>
    </source>
</reference>
<dbReference type="Pfam" id="PF13646">
    <property type="entry name" value="HEAT_2"/>
    <property type="match status" value="4"/>
</dbReference>
<keyword evidence="2" id="KW-1133">Transmembrane helix</keyword>
<evidence type="ECO:0000256" key="2">
    <source>
        <dbReference type="SAM" id="Phobius"/>
    </source>
</evidence>
<dbReference type="Pfam" id="PF23238">
    <property type="entry name" value="DUF7068"/>
    <property type="match status" value="1"/>
</dbReference>
<dbReference type="InterPro" id="IPR011989">
    <property type="entry name" value="ARM-like"/>
</dbReference>
<dbReference type="Gene3D" id="1.25.10.10">
    <property type="entry name" value="Leucine-rich Repeat Variant"/>
    <property type="match status" value="5"/>
</dbReference>
<name>A0ABR0BHG7_PURLI</name>
<proteinExistence type="inferred from homology"/>
<organism evidence="4 5">
    <name type="scientific">Purpureocillium lilacinum</name>
    <name type="common">Paecilomyces lilacinus</name>
    <dbReference type="NCBI Taxonomy" id="33203"/>
    <lineage>
        <taxon>Eukaryota</taxon>
        <taxon>Fungi</taxon>
        <taxon>Dikarya</taxon>
        <taxon>Ascomycota</taxon>
        <taxon>Pezizomycotina</taxon>
        <taxon>Sordariomycetes</taxon>
        <taxon>Hypocreomycetidae</taxon>
        <taxon>Hypocreales</taxon>
        <taxon>Ophiocordycipitaceae</taxon>
        <taxon>Purpureocillium</taxon>
    </lineage>
</organism>
<dbReference type="InterPro" id="IPR029058">
    <property type="entry name" value="AB_hydrolase_fold"/>
</dbReference>
<evidence type="ECO:0000256" key="1">
    <source>
        <dbReference type="ARBA" id="ARBA00007920"/>
    </source>
</evidence>
<dbReference type="InterPro" id="IPR004155">
    <property type="entry name" value="PBS_lyase_HEAT"/>
</dbReference>